<feature type="transmembrane region" description="Helical" evidence="1">
    <location>
        <begin position="47"/>
        <end position="67"/>
    </location>
</feature>
<gene>
    <name evidence="2" type="ORF">GSUB_14295</name>
</gene>
<dbReference type="AlphaFoldDB" id="A0A0B5FV42"/>
<keyword evidence="3" id="KW-1185">Reference proteome</keyword>
<reference evidence="2 3" key="1">
    <citation type="journal article" date="2015" name="Genome Announc.">
        <title>Genomes of Geoalkalibacter ferrihydriticus Z-0531T and Geoalkalibacter subterraneus Red1T, Two Haloalkaliphilic Metal-Reducing Deltaproteobacteria.</title>
        <authorList>
            <person name="Badalamenti J.P."/>
            <person name="Krajmalnik-Brown R."/>
            <person name="Torres C.I."/>
            <person name="Bond D.R."/>
        </authorList>
    </citation>
    <scope>NUCLEOTIDE SEQUENCE [LARGE SCALE GENOMIC DNA]</scope>
    <source>
        <strain evidence="2 3">Red1</strain>
    </source>
</reference>
<dbReference type="EMBL" id="CP010311">
    <property type="protein sequence ID" value="AJF07486.1"/>
    <property type="molecule type" value="Genomic_DNA"/>
</dbReference>
<evidence type="ECO:0000256" key="1">
    <source>
        <dbReference type="SAM" id="Phobius"/>
    </source>
</evidence>
<keyword evidence="1" id="KW-1133">Transmembrane helix</keyword>
<evidence type="ECO:0000313" key="2">
    <source>
        <dbReference type="EMBL" id="AJF07486.1"/>
    </source>
</evidence>
<accession>A0A0B5FV42</accession>
<keyword evidence="1" id="KW-0472">Membrane</keyword>
<protein>
    <submittedName>
        <fullName evidence="2">Uncharacterized protein</fullName>
    </submittedName>
</protein>
<name>A0A0B5FV42_9BACT</name>
<evidence type="ECO:0000313" key="3">
    <source>
        <dbReference type="Proteomes" id="UP000035036"/>
    </source>
</evidence>
<dbReference type="HOGENOM" id="CLU_2206280_0_0_7"/>
<keyword evidence="1" id="KW-0812">Transmembrane</keyword>
<organism evidence="2 3">
    <name type="scientific">Geoalkalibacter subterraneus</name>
    <dbReference type="NCBI Taxonomy" id="483547"/>
    <lineage>
        <taxon>Bacteria</taxon>
        <taxon>Pseudomonadati</taxon>
        <taxon>Thermodesulfobacteriota</taxon>
        <taxon>Desulfuromonadia</taxon>
        <taxon>Desulfuromonadales</taxon>
        <taxon>Geoalkalibacteraceae</taxon>
        <taxon>Geoalkalibacter</taxon>
    </lineage>
</organism>
<dbReference type="KEGG" id="gsb:GSUB_14295"/>
<dbReference type="RefSeq" id="WP_040201394.1">
    <property type="nucleotide sequence ID" value="NZ_CP010311.1"/>
</dbReference>
<proteinExistence type="predicted"/>
<sequence length="107" mass="11395">MKCDRVGNQVCPVLFMCFAGFRRRAVYRTCKEGAMGESLKRVEKSTLLVPLLAGLATLGFLAAAAGMNVGSRALGLMAAVALVWGAGFPRHEGCVHATDKTTCLWCS</sequence>
<dbReference type="Proteomes" id="UP000035036">
    <property type="component" value="Chromosome"/>
</dbReference>